<dbReference type="InParanoid" id="K2S5K9"/>
<dbReference type="AlphaFoldDB" id="K2S5K9"/>
<proteinExistence type="predicted"/>
<dbReference type="eggNOG" id="KOG4784">
    <property type="taxonomic scope" value="Eukaryota"/>
</dbReference>
<dbReference type="VEuPathDB" id="FungiDB:MPH_00457"/>
<protein>
    <submittedName>
        <fullName evidence="2">Ubiquitin-conjugating enzyme E2C-binding protein</fullName>
    </submittedName>
</protein>
<dbReference type="GO" id="GO:0043161">
    <property type="term" value="P:proteasome-mediated ubiquitin-dependent protein catabolic process"/>
    <property type="evidence" value="ECO:0007669"/>
    <property type="project" value="TreeGrafter"/>
</dbReference>
<sequence>MIHSRTDQPSPPKSDQPTNHQPLICSTCKTVVGVVDPRAEGWRIWKWSIAVTPKGSDKPQTHGVSKWIAAQLLYLIESQGVRKFTVTPDVDFTSSGESGNEEDRGSIMIWVFTPDIAFSSSVAAERRRDPTRAMKVLWKPAPAPTTPPAVEAGGAVREPANGGGKTESRALDRESLSVEELRLPATAFNAFKAALEEGREWLPESARRFKEWDVGLVERFAEDEV</sequence>
<dbReference type="HOGENOM" id="CLU_098347_0_0_1"/>
<dbReference type="GO" id="GO:0061630">
    <property type="term" value="F:ubiquitin protein ligase activity"/>
    <property type="evidence" value="ECO:0007669"/>
    <property type="project" value="TreeGrafter"/>
</dbReference>
<evidence type="ECO:0000256" key="1">
    <source>
        <dbReference type="SAM" id="MobiDB-lite"/>
    </source>
</evidence>
<dbReference type="InterPro" id="IPR019193">
    <property type="entry name" value="UBQ-conj_enz_E2-bd_prot"/>
</dbReference>
<comment type="caution">
    <text evidence="2">The sequence shown here is derived from an EMBL/GenBank/DDBJ whole genome shotgun (WGS) entry which is preliminary data.</text>
</comment>
<accession>K2S5K9</accession>
<dbReference type="GO" id="GO:0051865">
    <property type="term" value="P:protein autoubiquitination"/>
    <property type="evidence" value="ECO:0007669"/>
    <property type="project" value="TreeGrafter"/>
</dbReference>
<dbReference type="GO" id="GO:0005634">
    <property type="term" value="C:nucleus"/>
    <property type="evidence" value="ECO:0007669"/>
    <property type="project" value="TreeGrafter"/>
</dbReference>
<dbReference type="GO" id="GO:0030332">
    <property type="term" value="F:cyclin binding"/>
    <property type="evidence" value="ECO:0007669"/>
    <property type="project" value="TreeGrafter"/>
</dbReference>
<organism evidence="2 3">
    <name type="scientific">Macrophomina phaseolina (strain MS6)</name>
    <name type="common">Charcoal rot fungus</name>
    <dbReference type="NCBI Taxonomy" id="1126212"/>
    <lineage>
        <taxon>Eukaryota</taxon>
        <taxon>Fungi</taxon>
        <taxon>Dikarya</taxon>
        <taxon>Ascomycota</taxon>
        <taxon>Pezizomycotina</taxon>
        <taxon>Dothideomycetes</taxon>
        <taxon>Dothideomycetes incertae sedis</taxon>
        <taxon>Botryosphaeriales</taxon>
        <taxon>Botryosphaeriaceae</taxon>
        <taxon>Macrophomina</taxon>
    </lineage>
</organism>
<evidence type="ECO:0000313" key="2">
    <source>
        <dbReference type="EMBL" id="EKG22203.1"/>
    </source>
</evidence>
<dbReference type="GO" id="GO:0006513">
    <property type="term" value="P:protein monoubiquitination"/>
    <property type="evidence" value="ECO:0007669"/>
    <property type="project" value="TreeGrafter"/>
</dbReference>
<dbReference type="STRING" id="1126212.K2S5K9"/>
<dbReference type="PANTHER" id="PTHR31531">
    <property type="entry name" value="E3 UBIQUITIN-PROTEIN LIGASE E3D FAMILY MEMBER"/>
    <property type="match status" value="1"/>
</dbReference>
<dbReference type="GO" id="GO:0000209">
    <property type="term" value="P:protein polyubiquitination"/>
    <property type="evidence" value="ECO:0007669"/>
    <property type="project" value="TreeGrafter"/>
</dbReference>
<dbReference type="EMBL" id="AHHD01000027">
    <property type="protein sequence ID" value="EKG22203.1"/>
    <property type="molecule type" value="Genomic_DNA"/>
</dbReference>
<feature type="region of interest" description="Disordered" evidence="1">
    <location>
        <begin position="139"/>
        <end position="173"/>
    </location>
</feature>
<dbReference type="GO" id="GO:0031624">
    <property type="term" value="F:ubiquitin conjugating enzyme binding"/>
    <property type="evidence" value="ECO:0007669"/>
    <property type="project" value="TreeGrafter"/>
</dbReference>
<name>K2S5K9_MACPH</name>
<dbReference type="GO" id="GO:0005829">
    <property type="term" value="C:cytosol"/>
    <property type="evidence" value="ECO:0007669"/>
    <property type="project" value="TreeGrafter"/>
</dbReference>
<reference evidence="2 3" key="1">
    <citation type="journal article" date="2012" name="BMC Genomics">
        <title>Tools to kill: Genome of one of the most destructive plant pathogenic fungi Macrophomina phaseolina.</title>
        <authorList>
            <person name="Islam M.S."/>
            <person name="Haque M.S."/>
            <person name="Islam M.M."/>
            <person name="Emdad E.M."/>
            <person name="Halim A."/>
            <person name="Hossen Q.M.M."/>
            <person name="Hossain M.Z."/>
            <person name="Ahmed B."/>
            <person name="Rahim S."/>
            <person name="Rahman M.S."/>
            <person name="Alam M.M."/>
            <person name="Hou S."/>
            <person name="Wan X."/>
            <person name="Saito J.A."/>
            <person name="Alam M."/>
        </authorList>
    </citation>
    <scope>NUCLEOTIDE SEQUENCE [LARGE SCALE GENOMIC DNA]</scope>
    <source>
        <strain evidence="2 3">MS6</strain>
    </source>
</reference>
<dbReference type="Pfam" id="PF09814">
    <property type="entry name" value="HECT_2"/>
    <property type="match status" value="1"/>
</dbReference>
<dbReference type="GO" id="GO:0000151">
    <property type="term" value="C:ubiquitin ligase complex"/>
    <property type="evidence" value="ECO:0007669"/>
    <property type="project" value="TreeGrafter"/>
</dbReference>
<dbReference type="Proteomes" id="UP000007129">
    <property type="component" value="Unassembled WGS sequence"/>
</dbReference>
<gene>
    <name evidence="2" type="ORF">MPH_00457</name>
</gene>
<evidence type="ECO:0000313" key="3">
    <source>
        <dbReference type="Proteomes" id="UP000007129"/>
    </source>
</evidence>
<dbReference type="PANTHER" id="PTHR31531:SF2">
    <property type="entry name" value="E3 UBIQUITIN-PROTEIN LIGASE E3D"/>
    <property type="match status" value="1"/>
</dbReference>
<dbReference type="OrthoDB" id="386949at2759"/>
<feature type="region of interest" description="Disordered" evidence="1">
    <location>
        <begin position="1"/>
        <end position="22"/>
    </location>
</feature>